<proteinExistence type="predicted"/>
<reference evidence="1" key="1">
    <citation type="submission" date="2014-11" db="EMBL/GenBank/DDBJ databases">
        <authorList>
            <person name="Amaro Gonzalez C."/>
        </authorList>
    </citation>
    <scope>NUCLEOTIDE SEQUENCE</scope>
</reference>
<accession>A0A0E9Q8I4</accession>
<name>A0A0E9Q8I4_ANGAN</name>
<reference evidence="1" key="2">
    <citation type="journal article" date="2015" name="Fish Shellfish Immunol.">
        <title>Early steps in the European eel (Anguilla anguilla)-Vibrio vulnificus interaction in the gills: Role of the RtxA13 toxin.</title>
        <authorList>
            <person name="Callol A."/>
            <person name="Pajuelo D."/>
            <person name="Ebbesson L."/>
            <person name="Teles M."/>
            <person name="MacKenzie S."/>
            <person name="Amaro C."/>
        </authorList>
    </citation>
    <scope>NUCLEOTIDE SEQUENCE</scope>
</reference>
<dbReference type="AlphaFoldDB" id="A0A0E9Q8I4"/>
<protein>
    <submittedName>
        <fullName evidence="1">Uncharacterized protein</fullName>
    </submittedName>
</protein>
<sequence length="36" mass="4242">MKSGSSSPKFLPHPRLYFHYLHHLLQASSFVDLPFR</sequence>
<organism evidence="1">
    <name type="scientific">Anguilla anguilla</name>
    <name type="common">European freshwater eel</name>
    <name type="synonym">Muraena anguilla</name>
    <dbReference type="NCBI Taxonomy" id="7936"/>
    <lineage>
        <taxon>Eukaryota</taxon>
        <taxon>Metazoa</taxon>
        <taxon>Chordata</taxon>
        <taxon>Craniata</taxon>
        <taxon>Vertebrata</taxon>
        <taxon>Euteleostomi</taxon>
        <taxon>Actinopterygii</taxon>
        <taxon>Neopterygii</taxon>
        <taxon>Teleostei</taxon>
        <taxon>Anguilliformes</taxon>
        <taxon>Anguillidae</taxon>
        <taxon>Anguilla</taxon>
    </lineage>
</organism>
<evidence type="ECO:0000313" key="1">
    <source>
        <dbReference type="EMBL" id="JAH13201.1"/>
    </source>
</evidence>
<dbReference type="EMBL" id="GBXM01095376">
    <property type="protein sequence ID" value="JAH13201.1"/>
    <property type="molecule type" value="Transcribed_RNA"/>
</dbReference>